<evidence type="ECO:0000313" key="2">
    <source>
        <dbReference type="Proteomes" id="UP000059680"/>
    </source>
</evidence>
<reference evidence="1 2" key="2">
    <citation type="journal article" date="2013" name="Plant Cell Physiol.">
        <title>Rice Annotation Project Database (RAP-DB): an integrative and interactive database for rice genomics.</title>
        <authorList>
            <person name="Sakai H."/>
            <person name="Lee S.S."/>
            <person name="Tanaka T."/>
            <person name="Numa H."/>
            <person name="Kim J."/>
            <person name="Kawahara Y."/>
            <person name="Wakimoto H."/>
            <person name="Yang C.C."/>
            <person name="Iwamoto M."/>
            <person name="Abe T."/>
            <person name="Yamada Y."/>
            <person name="Muto A."/>
            <person name="Inokuchi H."/>
            <person name="Ikemura T."/>
            <person name="Matsumoto T."/>
            <person name="Sasaki T."/>
            <person name="Itoh T."/>
        </authorList>
    </citation>
    <scope>NUCLEOTIDE SEQUENCE [LARGE SCALE GENOMIC DNA]</scope>
    <source>
        <strain evidence="2">cv. Nipponbare</strain>
    </source>
</reference>
<organism evidence="1 2">
    <name type="scientific">Oryza sativa subsp. japonica</name>
    <name type="common">Rice</name>
    <dbReference type="NCBI Taxonomy" id="39947"/>
    <lineage>
        <taxon>Eukaryota</taxon>
        <taxon>Viridiplantae</taxon>
        <taxon>Streptophyta</taxon>
        <taxon>Embryophyta</taxon>
        <taxon>Tracheophyta</taxon>
        <taxon>Spermatophyta</taxon>
        <taxon>Magnoliopsida</taxon>
        <taxon>Liliopsida</taxon>
        <taxon>Poales</taxon>
        <taxon>Poaceae</taxon>
        <taxon>BOP clade</taxon>
        <taxon>Oryzoideae</taxon>
        <taxon>Oryzeae</taxon>
        <taxon>Oryzinae</taxon>
        <taxon>Oryza</taxon>
        <taxon>Oryza sativa</taxon>
    </lineage>
</organism>
<keyword evidence="2" id="KW-1185">Reference proteome</keyword>
<dbReference type="EMBL" id="AP014960">
    <property type="protein sequence ID" value="BAS90005.1"/>
    <property type="molecule type" value="Genomic_DNA"/>
</dbReference>
<reference evidence="2" key="1">
    <citation type="journal article" date="2005" name="Nature">
        <title>The map-based sequence of the rice genome.</title>
        <authorList>
            <consortium name="International rice genome sequencing project (IRGSP)"/>
            <person name="Matsumoto T."/>
            <person name="Wu J."/>
            <person name="Kanamori H."/>
            <person name="Katayose Y."/>
            <person name="Fujisawa M."/>
            <person name="Namiki N."/>
            <person name="Mizuno H."/>
            <person name="Yamamoto K."/>
            <person name="Antonio B.A."/>
            <person name="Baba T."/>
            <person name="Sakata K."/>
            <person name="Nagamura Y."/>
            <person name="Aoki H."/>
            <person name="Arikawa K."/>
            <person name="Arita K."/>
            <person name="Bito T."/>
            <person name="Chiden Y."/>
            <person name="Fujitsuka N."/>
            <person name="Fukunaka R."/>
            <person name="Hamada M."/>
            <person name="Harada C."/>
            <person name="Hayashi A."/>
            <person name="Hijishita S."/>
            <person name="Honda M."/>
            <person name="Hosokawa S."/>
            <person name="Ichikawa Y."/>
            <person name="Idonuma A."/>
            <person name="Iijima M."/>
            <person name="Ikeda M."/>
            <person name="Ikeno M."/>
            <person name="Ito K."/>
            <person name="Ito S."/>
            <person name="Ito T."/>
            <person name="Ito Y."/>
            <person name="Ito Y."/>
            <person name="Iwabuchi A."/>
            <person name="Kamiya K."/>
            <person name="Karasawa W."/>
            <person name="Kurita K."/>
            <person name="Katagiri S."/>
            <person name="Kikuta A."/>
            <person name="Kobayashi H."/>
            <person name="Kobayashi N."/>
            <person name="Machita K."/>
            <person name="Maehara T."/>
            <person name="Masukawa M."/>
            <person name="Mizubayashi T."/>
            <person name="Mukai Y."/>
            <person name="Nagasaki H."/>
            <person name="Nagata Y."/>
            <person name="Naito S."/>
            <person name="Nakashima M."/>
            <person name="Nakama Y."/>
            <person name="Nakamichi Y."/>
            <person name="Nakamura M."/>
            <person name="Meguro A."/>
            <person name="Negishi M."/>
            <person name="Ohta I."/>
            <person name="Ohta T."/>
            <person name="Okamoto M."/>
            <person name="Ono N."/>
            <person name="Saji S."/>
            <person name="Sakaguchi M."/>
            <person name="Sakai K."/>
            <person name="Shibata M."/>
            <person name="Shimokawa T."/>
            <person name="Song J."/>
            <person name="Takazaki Y."/>
            <person name="Terasawa K."/>
            <person name="Tsugane M."/>
            <person name="Tsuji K."/>
            <person name="Ueda S."/>
            <person name="Waki K."/>
            <person name="Yamagata H."/>
            <person name="Yamamoto M."/>
            <person name="Yamamoto S."/>
            <person name="Yamane H."/>
            <person name="Yoshiki S."/>
            <person name="Yoshihara R."/>
            <person name="Yukawa K."/>
            <person name="Zhong H."/>
            <person name="Yano M."/>
            <person name="Yuan Q."/>
            <person name="Ouyang S."/>
            <person name="Liu J."/>
            <person name="Jones K.M."/>
            <person name="Gansberger K."/>
            <person name="Moffat K."/>
            <person name="Hill J."/>
            <person name="Bera J."/>
            <person name="Fadrosh D."/>
            <person name="Jin S."/>
            <person name="Johri S."/>
            <person name="Kim M."/>
            <person name="Overton L."/>
            <person name="Reardon M."/>
            <person name="Tsitrin T."/>
            <person name="Vuong H."/>
            <person name="Weaver B."/>
            <person name="Ciecko A."/>
            <person name="Tallon L."/>
            <person name="Jackson J."/>
            <person name="Pai G."/>
            <person name="Aken S.V."/>
            <person name="Utterback T."/>
            <person name="Reidmuller S."/>
            <person name="Feldblyum T."/>
            <person name="Hsiao J."/>
            <person name="Zismann V."/>
            <person name="Iobst S."/>
            <person name="de Vazeille A.R."/>
            <person name="Buell C.R."/>
            <person name="Ying K."/>
            <person name="Li Y."/>
            <person name="Lu T."/>
            <person name="Huang Y."/>
            <person name="Zhao Q."/>
            <person name="Feng Q."/>
            <person name="Zhang L."/>
            <person name="Zhu J."/>
            <person name="Weng Q."/>
            <person name="Mu J."/>
            <person name="Lu Y."/>
            <person name="Fan D."/>
            <person name="Liu Y."/>
            <person name="Guan J."/>
            <person name="Zhang Y."/>
            <person name="Yu S."/>
            <person name="Liu X."/>
            <person name="Zhang Y."/>
            <person name="Hong G."/>
            <person name="Han B."/>
            <person name="Choisne N."/>
            <person name="Demange N."/>
            <person name="Orjeda G."/>
            <person name="Samain S."/>
            <person name="Cattolico L."/>
            <person name="Pelletier E."/>
            <person name="Couloux A."/>
            <person name="Segurens B."/>
            <person name="Wincker P."/>
            <person name="D'Hont A."/>
            <person name="Scarpelli C."/>
            <person name="Weissenbach J."/>
            <person name="Salanoubat M."/>
            <person name="Quetier F."/>
            <person name="Yu Y."/>
            <person name="Kim H.R."/>
            <person name="Rambo T."/>
            <person name="Currie J."/>
            <person name="Collura K."/>
            <person name="Luo M."/>
            <person name="Yang T."/>
            <person name="Ammiraju J.S.S."/>
            <person name="Engler F."/>
            <person name="Soderlund C."/>
            <person name="Wing R.A."/>
            <person name="Palmer L.E."/>
            <person name="de la Bastide M."/>
            <person name="Spiegel L."/>
            <person name="Nascimento L."/>
            <person name="Zutavern T."/>
            <person name="O'Shaughnessy A."/>
            <person name="Dike S."/>
            <person name="Dedhia N."/>
            <person name="Preston R."/>
            <person name="Balija V."/>
            <person name="McCombie W.R."/>
            <person name="Chow T."/>
            <person name="Chen H."/>
            <person name="Chung M."/>
            <person name="Chen C."/>
            <person name="Shaw J."/>
            <person name="Wu H."/>
            <person name="Hsiao K."/>
            <person name="Chao Y."/>
            <person name="Chu M."/>
            <person name="Cheng C."/>
            <person name="Hour A."/>
            <person name="Lee P."/>
            <person name="Lin S."/>
            <person name="Lin Y."/>
            <person name="Liou J."/>
            <person name="Liu S."/>
            <person name="Hsing Y."/>
            <person name="Raghuvanshi S."/>
            <person name="Mohanty A."/>
            <person name="Bharti A.K."/>
            <person name="Gaur A."/>
            <person name="Gupta V."/>
            <person name="Kumar D."/>
            <person name="Ravi V."/>
            <person name="Vij S."/>
            <person name="Kapur A."/>
            <person name="Khurana P."/>
            <person name="Khurana P."/>
            <person name="Khurana J.P."/>
            <person name="Tyagi A.K."/>
            <person name="Gaikwad K."/>
            <person name="Singh A."/>
            <person name="Dalal V."/>
            <person name="Srivastava S."/>
            <person name="Dixit A."/>
            <person name="Pal A.K."/>
            <person name="Ghazi I.A."/>
            <person name="Yadav M."/>
            <person name="Pandit A."/>
            <person name="Bhargava A."/>
            <person name="Sureshbabu K."/>
            <person name="Batra K."/>
            <person name="Sharma T.R."/>
            <person name="Mohapatra T."/>
            <person name="Singh N.K."/>
            <person name="Messing J."/>
            <person name="Nelson A.B."/>
            <person name="Fuks G."/>
            <person name="Kavchok S."/>
            <person name="Keizer G."/>
            <person name="Linton E."/>
            <person name="Llaca V."/>
            <person name="Song R."/>
            <person name="Tanyolac B."/>
            <person name="Young S."/>
            <person name="Ho-Il K."/>
            <person name="Hahn J.H."/>
            <person name="Sangsakoo G."/>
            <person name="Vanavichit A."/>
            <person name="de Mattos Luiz.A.T."/>
            <person name="Zimmer P.D."/>
            <person name="Malone G."/>
            <person name="Dellagostin O."/>
            <person name="de Oliveira A.C."/>
            <person name="Bevan M."/>
            <person name="Bancroft I."/>
            <person name="Minx P."/>
            <person name="Cordum H."/>
            <person name="Wilson R."/>
            <person name="Cheng Z."/>
            <person name="Jin W."/>
            <person name="Jiang J."/>
            <person name="Leong S.A."/>
            <person name="Iwama H."/>
            <person name="Gojobori T."/>
            <person name="Itoh T."/>
            <person name="Niimura Y."/>
            <person name="Fujii Y."/>
            <person name="Habara T."/>
            <person name="Sakai H."/>
            <person name="Sato Y."/>
            <person name="Wilson G."/>
            <person name="Kumar K."/>
            <person name="McCouch S."/>
            <person name="Juretic N."/>
            <person name="Hoen D."/>
            <person name="Wright S."/>
            <person name="Bruskiewich R."/>
            <person name="Bureau T."/>
            <person name="Miyao A."/>
            <person name="Hirochika H."/>
            <person name="Nishikawa T."/>
            <person name="Kadowaki K."/>
            <person name="Sugiura M."/>
            <person name="Burr B."/>
            <person name="Sasaki T."/>
        </authorList>
    </citation>
    <scope>NUCLEOTIDE SEQUENCE [LARGE SCALE GENOMIC DNA]</scope>
    <source>
        <strain evidence="2">cv. Nipponbare</strain>
    </source>
</reference>
<dbReference type="PaxDb" id="39947-A0A0P0WCH3"/>
<name>A0A0P0WCH3_ORYSJ</name>
<dbReference type="InParanoid" id="A0A0P0WCH3"/>
<sequence length="103" mass="11399">MSAVRYAGVVSSSSSNLNLASTTAPPLYPLVLNWFLPDASYILLLSLTPCRRMHTRDSHMLRFSESPTNMILCPLSLSRKSIGSSNVTQRNVRKTWSLTCGSH</sequence>
<proteinExistence type="predicted"/>
<evidence type="ECO:0000313" key="1">
    <source>
        <dbReference type="EMBL" id="BAS90005.1"/>
    </source>
</evidence>
<dbReference type="Proteomes" id="UP000059680">
    <property type="component" value="Chromosome 4"/>
</dbReference>
<accession>A0A0P0WCH3</accession>
<dbReference type="AlphaFoldDB" id="A0A0P0WCH3"/>
<gene>
    <name evidence="1" type="ordered locus">Os04g0508050</name>
    <name evidence="1" type="ORF">OSNPB_040508050</name>
</gene>
<protein>
    <submittedName>
        <fullName evidence="1">Os04g0508050 protein</fullName>
    </submittedName>
</protein>
<reference evidence="1 2" key="3">
    <citation type="journal article" date="2013" name="Rice">
        <title>Improvement of the Oryza sativa Nipponbare reference genome using next generation sequence and optical map data.</title>
        <authorList>
            <person name="Kawahara Y."/>
            <person name="de la Bastide M."/>
            <person name="Hamilton J.P."/>
            <person name="Kanamori H."/>
            <person name="McCombie W.R."/>
            <person name="Ouyang S."/>
            <person name="Schwartz D.C."/>
            <person name="Tanaka T."/>
            <person name="Wu J."/>
            <person name="Zhou S."/>
            <person name="Childs K.L."/>
            <person name="Davidson R.M."/>
            <person name="Lin H."/>
            <person name="Quesada-Ocampo L."/>
            <person name="Vaillancourt B."/>
            <person name="Sakai H."/>
            <person name="Lee S.S."/>
            <person name="Kim J."/>
            <person name="Numa H."/>
            <person name="Itoh T."/>
            <person name="Buell C.R."/>
            <person name="Matsumoto T."/>
        </authorList>
    </citation>
    <scope>NUCLEOTIDE SEQUENCE [LARGE SCALE GENOMIC DNA]</scope>
    <source>
        <strain evidence="2">cv. Nipponbare</strain>
    </source>
</reference>
<dbReference type="Gramene" id="Os04t0508050-00">
    <property type="protein sequence ID" value="Os04t0508050-00"/>
    <property type="gene ID" value="Os04g0508050"/>
</dbReference>